<proteinExistence type="predicted"/>
<dbReference type="PANTHER" id="PTHR33336:SF3">
    <property type="entry name" value="ABM DOMAIN-CONTAINING PROTEIN"/>
    <property type="match status" value="1"/>
</dbReference>
<dbReference type="PROSITE" id="PS51725">
    <property type="entry name" value="ABM"/>
    <property type="match status" value="1"/>
</dbReference>
<feature type="domain" description="ABM" evidence="1">
    <location>
        <begin position="7"/>
        <end position="96"/>
    </location>
</feature>
<accession>A0A0A1YZQ4</accession>
<keyword evidence="2" id="KW-0560">Oxidoreductase</keyword>
<dbReference type="SUPFAM" id="SSF54909">
    <property type="entry name" value="Dimeric alpha+beta barrel"/>
    <property type="match status" value="1"/>
</dbReference>
<gene>
    <name evidence="2" type="ORF">K814_0112690</name>
</gene>
<dbReference type="OrthoDB" id="6883197at2"/>
<dbReference type="InterPro" id="IPR050744">
    <property type="entry name" value="AI-2_Isomerase_LsrG"/>
</dbReference>
<name>A0A0A1YZQ4_PSEFL</name>
<keyword evidence="2" id="KW-0503">Monooxygenase</keyword>
<dbReference type="RefSeq" id="WP_016975490.1">
    <property type="nucleotide sequence ID" value="NZ_ASGY01000087.1"/>
</dbReference>
<dbReference type="EMBL" id="ASGY01000087">
    <property type="protein sequence ID" value="KGE67535.1"/>
    <property type="molecule type" value="Genomic_DNA"/>
</dbReference>
<comment type="caution">
    <text evidence="2">The sequence shown here is derived from an EMBL/GenBank/DDBJ whole genome shotgun (WGS) entry which is preliminary data.</text>
</comment>
<dbReference type="GO" id="GO:0004497">
    <property type="term" value="F:monooxygenase activity"/>
    <property type="evidence" value="ECO:0007669"/>
    <property type="project" value="UniProtKB-KW"/>
</dbReference>
<organism evidence="2 3">
    <name type="scientific">Pseudomonas fluorescens LMG 5329</name>
    <dbReference type="NCBI Taxonomy" id="1324332"/>
    <lineage>
        <taxon>Bacteria</taxon>
        <taxon>Pseudomonadati</taxon>
        <taxon>Pseudomonadota</taxon>
        <taxon>Gammaproteobacteria</taxon>
        <taxon>Pseudomonadales</taxon>
        <taxon>Pseudomonadaceae</taxon>
        <taxon>Pseudomonas</taxon>
    </lineage>
</organism>
<sequence>MSTPIPASHMAFIRARTGCSTELGARLSSLIEPGRQAQGCLQFSLQHSQVDPDVWLVSGFWSSEQAMSAYFNSPALMIFTELLNDMVVRSMDFQTFTDASAAHAYGEYLQLAG</sequence>
<dbReference type="Pfam" id="PF03992">
    <property type="entry name" value="ABM"/>
    <property type="match status" value="1"/>
</dbReference>
<dbReference type="Proteomes" id="UP000030060">
    <property type="component" value="Unassembled WGS sequence"/>
</dbReference>
<dbReference type="AlphaFoldDB" id="A0A0A1YZQ4"/>
<reference evidence="2 3" key="1">
    <citation type="journal article" date="2013" name="Genome Announc.">
        <title>Draft Genome Sequence of Pseudomonas fluorescens LMG 5329, a White Line-Inducing Principle-Producing Bioindicator for the Mushroom Pathogen Pseudomonas tolaasii.</title>
        <authorList>
            <person name="Ghequire M.G."/>
            <person name="Rokni-Zadeh H."/>
            <person name="Zarrineh P."/>
            <person name="De Mot R."/>
        </authorList>
    </citation>
    <scope>NUCLEOTIDE SEQUENCE [LARGE SCALE GENOMIC DNA]</scope>
    <source>
        <strain evidence="2 3">LMG 5329</strain>
    </source>
</reference>
<dbReference type="InterPro" id="IPR007138">
    <property type="entry name" value="ABM_dom"/>
</dbReference>
<dbReference type="GO" id="GO:0005829">
    <property type="term" value="C:cytosol"/>
    <property type="evidence" value="ECO:0007669"/>
    <property type="project" value="TreeGrafter"/>
</dbReference>
<dbReference type="InterPro" id="IPR011008">
    <property type="entry name" value="Dimeric_a/b-barrel"/>
</dbReference>
<evidence type="ECO:0000313" key="3">
    <source>
        <dbReference type="Proteomes" id="UP000030060"/>
    </source>
</evidence>
<evidence type="ECO:0000313" key="2">
    <source>
        <dbReference type="EMBL" id="KGE67535.1"/>
    </source>
</evidence>
<evidence type="ECO:0000259" key="1">
    <source>
        <dbReference type="PROSITE" id="PS51725"/>
    </source>
</evidence>
<dbReference type="PANTHER" id="PTHR33336">
    <property type="entry name" value="QUINOL MONOOXYGENASE YGIN-RELATED"/>
    <property type="match status" value="1"/>
</dbReference>
<protein>
    <submittedName>
        <fullName evidence="2">Antibiotic biosynthesis monooxygenase</fullName>
    </submittedName>
</protein>
<dbReference type="Gene3D" id="3.30.70.100">
    <property type="match status" value="1"/>
</dbReference>